<dbReference type="STRING" id="1884261.A0A5C3QBX4"/>
<gene>
    <name evidence="3" type="ORF">BDV98DRAFT_606834</name>
</gene>
<keyword evidence="1" id="KW-0147">Chitin-binding</keyword>
<accession>A0A5C3QBX4</accession>
<evidence type="ECO:0000313" key="3">
    <source>
        <dbReference type="EMBL" id="TFK98549.1"/>
    </source>
</evidence>
<dbReference type="InterPro" id="IPR017853">
    <property type="entry name" value="GH"/>
</dbReference>
<dbReference type="InterPro" id="IPR029070">
    <property type="entry name" value="Chitinase_insertion_sf"/>
</dbReference>
<name>A0A5C3QBX4_9AGAR</name>
<keyword evidence="3" id="KW-0378">Hydrolase</keyword>
<dbReference type="InterPro" id="IPR053214">
    <property type="entry name" value="LysM12-like"/>
</dbReference>
<dbReference type="PANTHER" id="PTHR47700">
    <property type="entry name" value="V CHITINASE, PUTATIVE (AFU_ORTHOLOGUE AFUA_6G13720)-RELATED"/>
    <property type="match status" value="1"/>
</dbReference>
<evidence type="ECO:0000256" key="1">
    <source>
        <dbReference type="ARBA" id="ARBA00022669"/>
    </source>
</evidence>
<dbReference type="EMBL" id="ML178839">
    <property type="protein sequence ID" value="TFK98549.1"/>
    <property type="molecule type" value="Genomic_DNA"/>
</dbReference>
<keyword evidence="4" id="KW-1185">Reference proteome</keyword>
<dbReference type="GO" id="GO:0005975">
    <property type="term" value="P:carbohydrate metabolic process"/>
    <property type="evidence" value="ECO:0007669"/>
    <property type="project" value="InterPro"/>
</dbReference>
<dbReference type="Pfam" id="PF00704">
    <property type="entry name" value="Glyco_hydro_18"/>
    <property type="match status" value="1"/>
</dbReference>
<dbReference type="SUPFAM" id="SSF54556">
    <property type="entry name" value="Chitinase insertion domain"/>
    <property type="match status" value="1"/>
</dbReference>
<evidence type="ECO:0000259" key="2">
    <source>
        <dbReference type="PROSITE" id="PS51910"/>
    </source>
</evidence>
<dbReference type="InterPro" id="IPR001223">
    <property type="entry name" value="Glyco_hydro18_cat"/>
</dbReference>
<dbReference type="PROSITE" id="PS51910">
    <property type="entry name" value="GH18_2"/>
    <property type="match status" value="1"/>
</dbReference>
<evidence type="ECO:0000313" key="4">
    <source>
        <dbReference type="Proteomes" id="UP000305067"/>
    </source>
</evidence>
<dbReference type="OrthoDB" id="3685327at2759"/>
<dbReference type="PANTHER" id="PTHR47700:SF2">
    <property type="entry name" value="CHITINASE"/>
    <property type="match status" value="1"/>
</dbReference>
<protein>
    <submittedName>
        <fullName evidence="3">Glycosyl hydrolases family 18-domain-containing protein</fullName>
    </submittedName>
</protein>
<dbReference type="Gene3D" id="3.20.20.80">
    <property type="entry name" value="Glycosidases"/>
    <property type="match status" value="1"/>
</dbReference>
<dbReference type="AlphaFoldDB" id="A0A5C3QBX4"/>
<proteinExistence type="predicted"/>
<dbReference type="SUPFAM" id="SSF51445">
    <property type="entry name" value="(Trans)glycosidases"/>
    <property type="match status" value="1"/>
</dbReference>
<feature type="domain" description="GH18" evidence="2">
    <location>
        <begin position="1"/>
        <end position="233"/>
    </location>
</feature>
<dbReference type="GO" id="GO:0016787">
    <property type="term" value="F:hydrolase activity"/>
    <property type="evidence" value="ECO:0007669"/>
    <property type="project" value="UniProtKB-KW"/>
</dbReference>
<dbReference type="Proteomes" id="UP000305067">
    <property type="component" value="Unassembled WGS sequence"/>
</dbReference>
<sequence>MTVSISSEAKAAMSGKIVSVAAPTGYWFLKGFEIDKVVTHVDYINMMSYDFHGAWDLQVDDENGTAKPHTSSLDIMNAISLYTRAKVDLSKVNLPESRCMAWYGRTYAVGSCKGTACKFSSGGTAGKCTGESSIKSQTEIWDEIKTSNIKPTYDTKTHTYWYNNGNSFVTYDDTDSWKHKTDLAGKYCFGGTFVWSLDLGKKHDPPPTKPDIDTKCDRKTPDSAFLSKCLTMVKNIKDTDQVSCITSVFDLGADNKDCTAAVPFAGEHAVRPFCSGGCCLNIAMNKASEAKVRGAEIKQAALQILGDCHGANIGRREVALINGQNEHELEKRLIPIPTLVTITGWAVMLFEGLMTIFFMDSEEDQRGEYVTKAVSEARATNPEYNMIMVHPKHVGYFEEPCWRAHYEFDRPIFGTIGYELYYVRKGNFTIKGDGGYLNWAYSGYFEGESEDKFLKIFPPGNGYGRAGPFTAYTNSNTAFNGITVSLSSDDGCGTSLGVNNGDKRSVGKCEVLDTSKARRMAEGRGLPEGRFVDAPMEEVREL</sequence>
<organism evidence="3 4">
    <name type="scientific">Pterulicium gracile</name>
    <dbReference type="NCBI Taxonomy" id="1884261"/>
    <lineage>
        <taxon>Eukaryota</taxon>
        <taxon>Fungi</taxon>
        <taxon>Dikarya</taxon>
        <taxon>Basidiomycota</taxon>
        <taxon>Agaricomycotina</taxon>
        <taxon>Agaricomycetes</taxon>
        <taxon>Agaricomycetidae</taxon>
        <taxon>Agaricales</taxon>
        <taxon>Pleurotineae</taxon>
        <taxon>Pterulaceae</taxon>
        <taxon>Pterulicium</taxon>
    </lineage>
</organism>
<reference evidence="3 4" key="1">
    <citation type="journal article" date="2019" name="Nat. Ecol. Evol.">
        <title>Megaphylogeny resolves global patterns of mushroom evolution.</title>
        <authorList>
            <person name="Varga T."/>
            <person name="Krizsan K."/>
            <person name="Foldi C."/>
            <person name="Dima B."/>
            <person name="Sanchez-Garcia M."/>
            <person name="Sanchez-Ramirez S."/>
            <person name="Szollosi G.J."/>
            <person name="Szarkandi J.G."/>
            <person name="Papp V."/>
            <person name="Albert L."/>
            <person name="Andreopoulos W."/>
            <person name="Angelini C."/>
            <person name="Antonin V."/>
            <person name="Barry K.W."/>
            <person name="Bougher N.L."/>
            <person name="Buchanan P."/>
            <person name="Buyck B."/>
            <person name="Bense V."/>
            <person name="Catcheside P."/>
            <person name="Chovatia M."/>
            <person name="Cooper J."/>
            <person name="Damon W."/>
            <person name="Desjardin D."/>
            <person name="Finy P."/>
            <person name="Geml J."/>
            <person name="Haridas S."/>
            <person name="Hughes K."/>
            <person name="Justo A."/>
            <person name="Karasinski D."/>
            <person name="Kautmanova I."/>
            <person name="Kiss B."/>
            <person name="Kocsube S."/>
            <person name="Kotiranta H."/>
            <person name="LaButti K.M."/>
            <person name="Lechner B.E."/>
            <person name="Liimatainen K."/>
            <person name="Lipzen A."/>
            <person name="Lukacs Z."/>
            <person name="Mihaltcheva S."/>
            <person name="Morgado L.N."/>
            <person name="Niskanen T."/>
            <person name="Noordeloos M.E."/>
            <person name="Ohm R.A."/>
            <person name="Ortiz-Santana B."/>
            <person name="Ovrebo C."/>
            <person name="Racz N."/>
            <person name="Riley R."/>
            <person name="Savchenko A."/>
            <person name="Shiryaev A."/>
            <person name="Soop K."/>
            <person name="Spirin V."/>
            <person name="Szebenyi C."/>
            <person name="Tomsovsky M."/>
            <person name="Tulloss R.E."/>
            <person name="Uehling J."/>
            <person name="Grigoriev I.V."/>
            <person name="Vagvolgyi C."/>
            <person name="Papp T."/>
            <person name="Martin F.M."/>
            <person name="Miettinen O."/>
            <person name="Hibbett D.S."/>
            <person name="Nagy L.G."/>
        </authorList>
    </citation>
    <scope>NUCLEOTIDE SEQUENCE [LARGE SCALE GENOMIC DNA]</scope>
    <source>
        <strain evidence="3 4">CBS 309.79</strain>
    </source>
</reference>
<dbReference type="Gene3D" id="3.10.50.10">
    <property type="match status" value="1"/>
</dbReference>